<reference evidence="2 3" key="1">
    <citation type="submission" date="2015-04" db="EMBL/GenBank/DDBJ databases">
        <authorList>
            <person name="Syromyatnikov M.Y."/>
            <person name="Popov V.N."/>
        </authorList>
    </citation>
    <scope>NUCLEOTIDE SEQUENCE [LARGE SCALE GENOMIC DNA]</scope>
    <source>
        <strain evidence="2">WF-38-12</strain>
    </source>
</reference>
<dbReference type="PANTHER" id="PTHR40624:SF1">
    <property type="entry name" value="BIOSYNTHESIS MONOOXYGENASE, PUTATIVE (AFU_ORTHOLOGUE AFUA_1G12025)-RELATED"/>
    <property type="match status" value="1"/>
</dbReference>
<dbReference type="AlphaFoldDB" id="A0A0U1LIY5"/>
<dbReference type="PANTHER" id="PTHR40624">
    <property type="entry name" value="BIOSYNTHESIS MONOOXYGENASE, PUTATIVE (AFU_ORTHOLOGUE AFUA_1G12025)-RELATED"/>
    <property type="match status" value="1"/>
</dbReference>
<dbReference type="OMA" id="KSHEIIV"/>
<sequence>MADESLHLIATLTVKEGKLEQVIDNFPFLLEALKVITATVQQVEPDVLRYFAFQTKNSEGQDQLVMIEKYANADAHKAHIATSHFQNFVEQAKDLLAGPLDIKFGPFVVGYESKANL</sequence>
<accession>A0A0U1LIY5</accession>
<evidence type="ECO:0000313" key="3">
    <source>
        <dbReference type="Proteomes" id="UP000054383"/>
    </source>
</evidence>
<feature type="domain" description="ABM" evidence="1">
    <location>
        <begin position="6"/>
        <end position="104"/>
    </location>
</feature>
<keyword evidence="3" id="KW-1185">Reference proteome</keyword>
<evidence type="ECO:0000259" key="1">
    <source>
        <dbReference type="PROSITE" id="PS51725"/>
    </source>
</evidence>
<organism evidence="2 3">
    <name type="scientific">Talaromyces islandicus</name>
    <name type="common">Penicillium islandicum</name>
    <dbReference type="NCBI Taxonomy" id="28573"/>
    <lineage>
        <taxon>Eukaryota</taxon>
        <taxon>Fungi</taxon>
        <taxon>Dikarya</taxon>
        <taxon>Ascomycota</taxon>
        <taxon>Pezizomycotina</taxon>
        <taxon>Eurotiomycetes</taxon>
        <taxon>Eurotiomycetidae</taxon>
        <taxon>Eurotiales</taxon>
        <taxon>Trichocomaceae</taxon>
        <taxon>Talaromyces</taxon>
        <taxon>Talaromyces sect. Islandici</taxon>
    </lineage>
</organism>
<dbReference type="SUPFAM" id="SSF54909">
    <property type="entry name" value="Dimeric alpha+beta barrel"/>
    <property type="match status" value="1"/>
</dbReference>
<dbReference type="InterPro" id="IPR007138">
    <property type="entry name" value="ABM_dom"/>
</dbReference>
<gene>
    <name evidence="2" type="ORF">PISL3812_00316</name>
</gene>
<dbReference type="Proteomes" id="UP000054383">
    <property type="component" value="Unassembled WGS sequence"/>
</dbReference>
<dbReference type="EMBL" id="CVMT01000001">
    <property type="protein sequence ID" value="CRG82969.1"/>
    <property type="molecule type" value="Genomic_DNA"/>
</dbReference>
<name>A0A0U1LIY5_TALIS</name>
<protein>
    <recommendedName>
        <fullName evidence="1">ABM domain-containing protein</fullName>
    </recommendedName>
</protein>
<dbReference type="InterPro" id="IPR011008">
    <property type="entry name" value="Dimeric_a/b-barrel"/>
</dbReference>
<dbReference type="PROSITE" id="PS51725">
    <property type="entry name" value="ABM"/>
    <property type="match status" value="1"/>
</dbReference>
<proteinExistence type="predicted"/>
<dbReference type="Gene3D" id="3.30.70.100">
    <property type="match status" value="1"/>
</dbReference>
<dbReference type="OrthoDB" id="10011777at2759"/>
<dbReference type="Pfam" id="PF03992">
    <property type="entry name" value="ABM"/>
    <property type="match status" value="1"/>
</dbReference>
<evidence type="ECO:0000313" key="2">
    <source>
        <dbReference type="EMBL" id="CRG82969.1"/>
    </source>
</evidence>